<dbReference type="EMBL" id="CP157484">
    <property type="protein sequence ID" value="XBO37622.1"/>
    <property type="molecule type" value="Genomic_DNA"/>
</dbReference>
<sequence length="161" mass="18004">MPLSEQLRENTRFIAIAYLCSALCLAIWGIGVARGHQRDLDRHLMFSVTPVHGVVVDIDKGKGHRSIIRFSVKDKTCFTERPEMKDSRRRSVVIGQSVAIWPRSETCYEPVVEGDWDPDMPKLLRGAALVGLGLMVLWTIALHIRSSLLQAQQLKASAPPC</sequence>
<dbReference type="AlphaFoldDB" id="A0AAU7JB81"/>
<dbReference type="RefSeq" id="WP_406854445.1">
    <property type="nucleotide sequence ID" value="NZ_CP157484.1"/>
</dbReference>
<evidence type="ECO:0008006" key="3">
    <source>
        <dbReference type="Google" id="ProtNLM"/>
    </source>
</evidence>
<evidence type="ECO:0000313" key="2">
    <source>
        <dbReference type="EMBL" id="XBO37622.1"/>
    </source>
</evidence>
<accession>A0AAU7JB81</accession>
<keyword evidence="1" id="KW-1133">Transmembrane helix</keyword>
<organism evidence="2">
    <name type="scientific">Alsobacter sp. KACC 23698</name>
    <dbReference type="NCBI Taxonomy" id="3149229"/>
    <lineage>
        <taxon>Bacteria</taxon>
        <taxon>Pseudomonadati</taxon>
        <taxon>Pseudomonadota</taxon>
        <taxon>Alphaproteobacteria</taxon>
        <taxon>Hyphomicrobiales</taxon>
        <taxon>Alsobacteraceae</taxon>
        <taxon>Alsobacter</taxon>
    </lineage>
</organism>
<keyword evidence="1" id="KW-0812">Transmembrane</keyword>
<name>A0AAU7JB81_9HYPH</name>
<reference evidence="2" key="1">
    <citation type="submission" date="2024-05" db="EMBL/GenBank/DDBJ databases">
        <authorList>
            <person name="Kim S."/>
            <person name="Heo J."/>
            <person name="Choi H."/>
            <person name="Choi Y."/>
            <person name="Kwon S.-W."/>
            <person name="Kim Y."/>
        </authorList>
    </citation>
    <scope>NUCLEOTIDE SEQUENCE</scope>
    <source>
        <strain evidence="2">KACC 23698</strain>
    </source>
</reference>
<protein>
    <recommendedName>
        <fullName evidence="3">DUF3592 domain-containing protein</fullName>
    </recommendedName>
</protein>
<feature type="transmembrane region" description="Helical" evidence="1">
    <location>
        <begin position="123"/>
        <end position="144"/>
    </location>
</feature>
<proteinExistence type="predicted"/>
<keyword evidence="1" id="KW-0472">Membrane</keyword>
<evidence type="ECO:0000256" key="1">
    <source>
        <dbReference type="SAM" id="Phobius"/>
    </source>
</evidence>
<gene>
    <name evidence="2" type="ORF">ABEG18_18090</name>
</gene>
<feature type="transmembrane region" description="Helical" evidence="1">
    <location>
        <begin position="12"/>
        <end position="33"/>
    </location>
</feature>